<evidence type="ECO:0000313" key="1">
    <source>
        <dbReference type="EMBL" id="QWS32301.1"/>
    </source>
</evidence>
<gene>
    <name evidence="1" type="ORF">KM842_08190</name>
</gene>
<sequence length="241" mass="26606">MSRVRSILQTALTLPARSARFSEFVFRRSDAAFDVFPDDPAAGEVPGAGLDRVLFIGERGELSLGVRTHELSIPAFFARHRAAQYGRGTAWSIASCPSSSIRQLPAVVRGHREQLRECQLVVVMVGITDSLSVMAPATWERHLRDTVEALHEALPRDARVMVGEIPPLDNAGSLSRAARVAAGVHGRALNARSRAVAEDLDRVDVVDFPEELTRSVWRPEAEEHRYRDTYAVWGAHLADHV</sequence>
<evidence type="ECO:0000313" key="2">
    <source>
        <dbReference type="Proteomes" id="UP000681794"/>
    </source>
</evidence>
<accession>A0ACD1E0L7</accession>
<name>A0ACD1E0L7_9MICO</name>
<proteinExistence type="predicted"/>
<keyword evidence="2" id="KW-1185">Reference proteome</keyword>
<dbReference type="EMBL" id="CP076544">
    <property type="protein sequence ID" value="QWS32301.1"/>
    <property type="molecule type" value="Genomic_DNA"/>
</dbReference>
<dbReference type="Proteomes" id="UP000681794">
    <property type="component" value="Chromosome"/>
</dbReference>
<organism evidence="1 2">
    <name type="scientific">Curtobacterium aetherium</name>
    <dbReference type="NCBI Taxonomy" id="2841594"/>
    <lineage>
        <taxon>Bacteria</taxon>
        <taxon>Bacillati</taxon>
        <taxon>Actinomycetota</taxon>
        <taxon>Actinomycetes</taxon>
        <taxon>Micrococcales</taxon>
        <taxon>Microbacteriaceae</taxon>
        <taxon>Curtobacterium</taxon>
    </lineage>
</organism>
<protein>
    <submittedName>
        <fullName evidence="1">Uncharacterized protein</fullName>
    </submittedName>
</protein>
<reference evidence="1" key="1">
    <citation type="submission" date="2021-06" db="EMBL/GenBank/DDBJ databases">
        <authorList>
            <person name="Ellington A.J."/>
            <person name="Bryan N.C."/>
            <person name="Christner B.C."/>
            <person name="Reisch C.R."/>
        </authorList>
    </citation>
    <scope>NUCLEOTIDE SEQUENCE</scope>
    <source>
        <strain evidence="1">L6-1</strain>
    </source>
</reference>